<dbReference type="KEGG" id="tav:G4V39_08830"/>
<evidence type="ECO:0000256" key="7">
    <source>
        <dbReference type="ARBA" id="ARBA00023136"/>
    </source>
</evidence>
<gene>
    <name evidence="10" type="ORF">G4V39_08830</name>
</gene>
<accession>A0A6G7PY42</accession>
<name>A0A6G7PY42_9BACT</name>
<dbReference type="PANTHER" id="PTHR30489:SF0">
    <property type="entry name" value="LIPOPROTEIN-RELEASING SYSTEM TRANSMEMBRANE PROTEIN LOLE"/>
    <property type="match status" value="1"/>
</dbReference>
<evidence type="ECO:0000256" key="2">
    <source>
        <dbReference type="ARBA" id="ARBA00005236"/>
    </source>
</evidence>
<dbReference type="GO" id="GO:0044874">
    <property type="term" value="P:lipoprotein localization to outer membrane"/>
    <property type="evidence" value="ECO:0007669"/>
    <property type="project" value="TreeGrafter"/>
</dbReference>
<evidence type="ECO:0000313" key="10">
    <source>
        <dbReference type="EMBL" id="QIJ72368.1"/>
    </source>
</evidence>
<keyword evidence="5" id="KW-0812">Transmembrane</keyword>
<keyword evidence="11" id="KW-1185">Reference proteome</keyword>
<organism evidence="10 11">
    <name type="scientific">Thermosulfuriphilus ammonigenes</name>
    <dbReference type="NCBI Taxonomy" id="1936021"/>
    <lineage>
        <taxon>Bacteria</taxon>
        <taxon>Pseudomonadati</taxon>
        <taxon>Thermodesulfobacteriota</taxon>
        <taxon>Thermodesulfobacteria</taxon>
        <taxon>Thermodesulfobacteriales</taxon>
        <taxon>Thermodesulfobacteriaceae</taxon>
        <taxon>Thermosulfuriphilus</taxon>
    </lineage>
</organism>
<dbReference type="InterPro" id="IPR025857">
    <property type="entry name" value="MacB_PCD"/>
</dbReference>
<dbReference type="AlphaFoldDB" id="A0A6G7PY42"/>
<evidence type="ECO:0000256" key="3">
    <source>
        <dbReference type="ARBA" id="ARBA00022448"/>
    </source>
</evidence>
<evidence type="ECO:0000259" key="8">
    <source>
        <dbReference type="Pfam" id="PF02687"/>
    </source>
</evidence>
<evidence type="ECO:0000256" key="4">
    <source>
        <dbReference type="ARBA" id="ARBA00022475"/>
    </source>
</evidence>
<evidence type="ECO:0000256" key="1">
    <source>
        <dbReference type="ARBA" id="ARBA00004651"/>
    </source>
</evidence>
<comment type="subcellular location">
    <subcellularLocation>
        <location evidence="1">Cell membrane</location>
        <topology evidence="1">Multi-pass membrane protein</topology>
    </subcellularLocation>
</comment>
<keyword evidence="10" id="KW-0449">Lipoprotein</keyword>
<dbReference type="InterPro" id="IPR051447">
    <property type="entry name" value="Lipoprotein-release_system"/>
</dbReference>
<dbReference type="PANTHER" id="PTHR30489">
    <property type="entry name" value="LIPOPROTEIN-RELEASING SYSTEM TRANSMEMBRANE PROTEIN LOLE"/>
    <property type="match status" value="1"/>
</dbReference>
<dbReference type="InterPro" id="IPR003838">
    <property type="entry name" value="ABC3_permease_C"/>
</dbReference>
<keyword evidence="6" id="KW-1133">Transmembrane helix</keyword>
<evidence type="ECO:0000259" key="9">
    <source>
        <dbReference type="Pfam" id="PF12704"/>
    </source>
</evidence>
<feature type="domain" description="MacB-like periplasmic core" evidence="9">
    <location>
        <begin position="25"/>
        <end position="257"/>
    </location>
</feature>
<sequence length="420" mass="45389">MALEWFVSLRYLWAGRKRPVTAFFTTISALGVAVGVMALIVVIAVMSGFEDHLRDRILGVNSHIIVRSLAGEIRDYDQLCQRLERIQAPASGFWGRLLGQKAKVLAASPYVYAQGLLSAPGGTKGVVIRGIDPARASRTIRVSFVQGSFSELKKGKGLPGIILGKELAKALGVVPGEKVRLLLPGGLATPLGLLPQVEVLRVVGIFDSGMYEFDSSIAFISLAEAQRILGLGEAVHGIELIVSDIFATDRLAREISKVLGYPFVVMDWRQMSRSLFSALKLEKLAMFIILTLIVLVAAFNIVSTLILMVMEKRRDIAILKSMGATDGAVMRIFVLVGLALGGLGTLLGVSGGAGICFLISHYHLIKLPADVYYIDHLPVRMELADVFIIATSAMLISFAATVYPALQAARLNPAKVLRYA</sequence>
<dbReference type="Pfam" id="PF12704">
    <property type="entry name" value="MacB_PCD"/>
    <property type="match status" value="1"/>
</dbReference>
<proteinExistence type="inferred from homology"/>
<evidence type="ECO:0000256" key="5">
    <source>
        <dbReference type="ARBA" id="ARBA00022692"/>
    </source>
</evidence>
<dbReference type="GO" id="GO:0098797">
    <property type="term" value="C:plasma membrane protein complex"/>
    <property type="evidence" value="ECO:0007669"/>
    <property type="project" value="TreeGrafter"/>
</dbReference>
<dbReference type="RefSeq" id="WP_166032586.1">
    <property type="nucleotide sequence ID" value="NZ_CP048877.1"/>
</dbReference>
<dbReference type="EMBL" id="CP048877">
    <property type="protein sequence ID" value="QIJ72368.1"/>
    <property type="molecule type" value="Genomic_DNA"/>
</dbReference>
<keyword evidence="3" id="KW-0813">Transport</keyword>
<evidence type="ECO:0000256" key="6">
    <source>
        <dbReference type="ARBA" id="ARBA00022989"/>
    </source>
</evidence>
<dbReference type="Proteomes" id="UP000502179">
    <property type="component" value="Chromosome"/>
</dbReference>
<dbReference type="GO" id="GO:0042953">
    <property type="term" value="P:lipoprotein transport"/>
    <property type="evidence" value="ECO:0007669"/>
    <property type="project" value="InterPro"/>
</dbReference>
<feature type="domain" description="ABC3 transporter permease C-terminal" evidence="8">
    <location>
        <begin position="287"/>
        <end position="413"/>
    </location>
</feature>
<dbReference type="InterPro" id="IPR011925">
    <property type="entry name" value="LolCE_TM"/>
</dbReference>
<protein>
    <submittedName>
        <fullName evidence="10">Lipoprotein-releasing ABC transporter permease subunit</fullName>
    </submittedName>
</protein>
<keyword evidence="7" id="KW-0472">Membrane</keyword>
<keyword evidence="4" id="KW-1003">Cell membrane</keyword>
<dbReference type="NCBIfam" id="TIGR02212">
    <property type="entry name" value="lolCE"/>
    <property type="match status" value="1"/>
</dbReference>
<dbReference type="Pfam" id="PF02687">
    <property type="entry name" value="FtsX"/>
    <property type="match status" value="1"/>
</dbReference>
<comment type="similarity">
    <text evidence="2">Belongs to the ABC-4 integral membrane protein family. LolC/E subfamily.</text>
</comment>
<reference evidence="10 11" key="1">
    <citation type="submission" date="2020-02" db="EMBL/GenBank/DDBJ databases">
        <title>Genome analysis of Thermosulfuriphilus ammonigenes ST65T, an anaerobic thermophilic chemolithoautotrophic bacterium isolated from a deep-sea hydrothermal vent.</title>
        <authorList>
            <person name="Slobodkina G."/>
            <person name="Allioux M."/>
            <person name="Merkel A."/>
            <person name="Alain K."/>
            <person name="Jebbar M."/>
            <person name="Slobodkin A."/>
        </authorList>
    </citation>
    <scope>NUCLEOTIDE SEQUENCE [LARGE SCALE GENOMIC DNA]</scope>
    <source>
        <strain evidence="10 11">ST65</strain>
    </source>
</reference>
<evidence type="ECO:0000313" key="11">
    <source>
        <dbReference type="Proteomes" id="UP000502179"/>
    </source>
</evidence>